<proteinExistence type="predicted"/>
<dbReference type="Proteomes" id="UP000218542">
    <property type="component" value="Unassembled WGS sequence"/>
</dbReference>
<dbReference type="Pfam" id="PF05593">
    <property type="entry name" value="RHS_repeat"/>
    <property type="match status" value="1"/>
</dbReference>
<organism evidence="1 2">
    <name type="scientific">Candidatus Scalindua japonica</name>
    <dbReference type="NCBI Taxonomy" id="1284222"/>
    <lineage>
        <taxon>Bacteria</taxon>
        <taxon>Pseudomonadati</taxon>
        <taxon>Planctomycetota</taxon>
        <taxon>Candidatus Brocadiia</taxon>
        <taxon>Candidatus Brocadiales</taxon>
        <taxon>Candidatus Scalinduaceae</taxon>
        <taxon>Candidatus Scalindua</taxon>
    </lineage>
</organism>
<comment type="caution">
    <text evidence="1">The sequence shown here is derived from an EMBL/GenBank/DDBJ whole genome shotgun (WGS) entry which is preliminary data.</text>
</comment>
<accession>A0A286TVN9</accession>
<evidence type="ECO:0008006" key="3">
    <source>
        <dbReference type="Google" id="ProtNLM"/>
    </source>
</evidence>
<dbReference type="NCBIfam" id="TIGR01643">
    <property type="entry name" value="YD_repeat_2x"/>
    <property type="match status" value="1"/>
</dbReference>
<dbReference type="EMBL" id="BAOS01000005">
    <property type="protein sequence ID" value="GAX59942.1"/>
    <property type="molecule type" value="Genomic_DNA"/>
</dbReference>
<reference evidence="2" key="1">
    <citation type="journal article" date="2017" name="Environ. Microbiol. Rep.">
        <title>Genetic Diversity of Marine Anaerobic Ammonium-Oxidizing Bacteria as Revealed by Genomic and Proteomic Analyses of 'Candidatus Scalindua japonica'.</title>
        <authorList>
            <person name="Oshiki M."/>
            <person name="Mizuto K."/>
            <person name="Kimura Z."/>
            <person name="Kindaichi T."/>
            <person name="Satoh H."/>
            <person name="Okabe S."/>
        </authorList>
    </citation>
    <scope>NUCLEOTIDE SEQUENCE [LARGE SCALE GENOMIC DNA]</scope>
    <source>
        <strain evidence="2">husup-a2</strain>
    </source>
</reference>
<dbReference type="OrthoDB" id="291501at2"/>
<dbReference type="AlphaFoldDB" id="A0A286TVN9"/>
<dbReference type="InterPro" id="IPR006530">
    <property type="entry name" value="YD"/>
</dbReference>
<name>A0A286TVN9_9BACT</name>
<dbReference type="RefSeq" id="WP_096893084.1">
    <property type="nucleotide sequence ID" value="NZ_BAOS01000005.1"/>
</dbReference>
<evidence type="ECO:0000313" key="2">
    <source>
        <dbReference type="Proteomes" id="UP000218542"/>
    </source>
</evidence>
<keyword evidence="2" id="KW-1185">Reference proteome</keyword>
<protein>
    <recommendedName>
        <fullName evidence="3">Rhs family protein</fullName>
    </recommendedName>
</protein>
<evidence type="ECO:0000313" key="1">
    <source>
        <dbReference type="EMBL" id="GAX59942.1"/>
    </source>
</evidence>
<gene>
    <name evidence="1" type="ORF">SCALIN_C05_0027</name>
</gene>
<dbReference type="Gene3D" id="2.180.10.10">
    <property type="entry name" value="RHS repeat-associated core"/>
    <property type="match status" value="1"/>
</dbReference>
<dbReference type="InterPro" id="IPR031325">
    <property type="entry name" value="RHS_repeat"/>
</dbReference>
<sequence length="184" mass="20408">MINDSNNLLTLKDDSSVVSAFEYNTNNLLTQTTTYREGEPDALLTKTETEYDDQGCVTKTIQAVDVGTAEEDTIISETTYDPNGNVIKQTTPAGIVEINYDANGRMTSNSDILENWTHYGYDDVDNRLISLNYPGIGKIEYECDALGRRTALTTTTGSLGSERTKRVNYSVNGHFEVTPLRTIK</sequence>